<name>A0A1C2DZ25_9HYPH</name>
<evidence type="ECO:0000313" key="1">
    <source>
        <dbReference type="EMBL" id="OCX20002.1"/>
    </source>
</evidence>
<keyword evidence="2" id="KW-1185">Reference proteome</keyword>
<protein>
    <submittedName>
        <fullName evidence="1">Uncharacterized protein</fullName>
    </submittedName>
</protein>
<comment type="caution">
    <text evidence="1">The sequence shown here is derived from an EMBL/GenBank/DDBJ whole genome shotgun (WGS) entry which is preliminary data.</text>
</comment>
<gene>
    <name evidence="1" type="ORF">QV13_10470</name>
</gene>
<dbReference type="Proteomes" id="UP000094412">
    <property type="component" value="Unassembled WGS sequence"/>
</dbReference>
<evidence type="ECO:0000313" key="2">
    <source>
        <dbReference type="Proteomes" id="UP000094412"/>
    </source>
</evidence>
<dbReference type="AlphaFoldDB" id="A0A1C2DZ25"/>
<dbReference type="OrthoDB" id="8087117at2"/>
<dbReference type="RefSeq" id="WP_024923708.1">
    <property type="nucleotide sequence ID" value="NZ_MDEO01000030.1"/>
</dbReference>
<sequence length="179" mass="18577">MLRGLSHHAYGAALIVLAGWLTFGATEAAGLGKGPAIRARHGAVPVALVGKWGFAATSGEYCDPLGACAPGSGGSISFTFRQDGRAEYSLFQSSLIDGCGQVQTLTLKTGTVTVNGSTLLFMPKAGSYKSVNGCRPDLTGSWKFGTGDLKPVSFDWQLEDGQLSLVDPGGEASGIYSRR</sequence>
<dbReference type="EMBL" id="MDEO01000030">
    <property type="protein sequence ID" value="OCX20002.1"/>
    <property type="molecule type" value="Genomic_DNA"/>
</dbReference>
<proteinExistence type="predicted"/>
<organism evidence="1 2">
    <name type="scientific">Mesorhizobium hungaricum</name>
    <dbReference type="NCBI Taxonomy" id="1566387"/>
    <lineage>
        <taxon>Bacteria</taxon>
        <taxon>Pseudomonadati</taxon>
        <taxon>Pseudomonadota</taxon>
        <taxon>Alphaproteobacteria</taxon>
        <taxon>Hyphomicrobiales</taxon>
        <taxon>Phyllobacteriaceae</taxon>
        <taxon>Mesorhizobium</taxon>
    </lineage>
</organism>
<reference evidence="1 2" key="1">
    <citation type="submission" date="2016-08" db="EMBL/GenBank/DDBJ databases">
        <title>Whole genome sequence of Mesorhizobium sp. strain UASWS1009 isolated from industrial sewage.</title>
        <authorList>
            <person name="Crovadore J."/>
            <person name="Calmin G."/>
            <person name="Chablais R."/>
            <person name="Cochard B."/>
            <person name="Lefort F."/>
        </authorList>
    </citation>
    <scope>NUCLEOTIDE SEQUENCE [LARGE SCALE GENOMIC DNA]</scope>
    <source>
        <strain evidence="1 2">UASWS1009</strain>
    </source>
</reference>
<accession>A0A1C2DZ25</accession>